<name>A0ABS4TLQ5_9PSEU</name>
<gene>
    <name evidence="1" type="ORF">JOF56_005736</name>
</gene>
<evidence type="ECO:0000313" key="1">
    <source>
        <dbReference type="EMBL" id="MBP2325351.1"/>
    </source>
</evidence>
<dbReference type="RefSeq" id="WP_209642561.1">
    <property type="nucleotide sequence ID" value="NZ_JAGINW010000001.1"/>
</dbReference>
<proteinExistence type="predicted"/>
<evidence type="ECO:0000313" key="2">
    <source>
        <dbReference type="Proteomes" id="UP001519332"/>
    </source>
</evidence>
<accession>A0ABS4TLQ5</accession>
<organism evidence="1 2">
    <name type="scientific">Kibdelosporangium banguiense</name>
    <dbReference type="NCBI Taxonomy" id="1365924"/>
    <lineage>
        <taxon>Bacteria</taxon>
        <taxon>Bacillati</taxon>
        <taxon>Actinomycetota</taxon>
        <taxon>Actinomycetes</taxon>
        <taxon>Pseudonocardiales</taxon>
        <taxon>Pseudonocardiaceae</taxon>
        <taxon>Kibdelosporangium</taxon>
    </lineage>
</organism>
<comment type="caution">
    <text evidence="1">The sequence shown here is derived from an EMBL/GenBank/DDBJ whole genome shotgun (WGS) entry which is preliminary data.</text>
</comment>
<evidence type="ECO:0008006" key="3">
    <source>
        <dbReference type="Google" id="ProtNLM"/>
    </source>
</evidence>
<dbReference type="Proteomes" id="UP001519332">
    <property type="component" value="Unassembled WGS sequence"/>
</dbReference>
<dbReference type="EMBL" id="JAGINW010000001">
    <property type="protein sequence ID" value="MBP2325351.1"/>
    <property type="molecule type" value="Genomic_DNA"/>
</dbReference>
<protein>
    <recommendedName>
        <fullName evidence="3">Immunity protein 63</fullName>
    </recommendedName>
</protein>
<sequence>MAARIMEDLYEQAGGDPVPADIQFSVHVRVDYELLVLVGGLRDAFAYADTMEPCYTPHGKELAEYIANFVESYNWSNPDDRHDRRFVHSVRLLMEVEWRTIFWTPGEIRHLSDWAHADLADLG</sequence>
<reference evidence="1 2" key="1">
    <citation type="submission" date="2021-03" db="EMBL/GenBank/DDBJ databases">
        <title>Sequencing the genomes of 1000 actinobacteria strains.</title>
        <authorList>
            <person name="Klenk H.-P."/>
        </authorList>
    </citation>
    <scope>NUCLEOTIDE SEQUENCE [LARGE SCALE GENOMIC DNA]</scope>
    <source>
        <strain evidence="1 2">DSM 46670</strain>
    </source>
</reference>
<keyword evidence="2" id="KW-1185">Reference proteome</keyword>